<accession>A0A5B6X3Y7</accession>
<dbReference type="EMBL" id="SMMG02000001">
    <property type="protein sequence ID" value="KAA3487994.1"/>
    <property type="molecule type" value="Genomic_DNA"/>
</dbReference>
<dbReference type="SUPFAM" id="SSF56219">
    <property type="entry name" value="DNase I-like"/>
    <property type="match status" value="1"/>
</dbReference>
<sequence>MRLLTHLKREVDVSDRKDRCMNFFTWERGKLASNNIRERLDRGVANMEWWSMFLDYIVEHLHHSISDHCPLLINTRGVARQRLRTSSYKFRLRLTGVWRTLVRRGSGVNGYYLLMMCQLS</sequence>
<dbReference type="OrthoDB" id="999476at2759"/>
<dbReference type="AlphaFoldDB" id="A0A5B6X3Y7"/>
<keyword evidence="1" id="KW-0695">RNA-directed DNA polymerase</keyword>
<dbReference type="Gene3D" id="3.60.10.10">
    <property type="entry name" value="Endonuclease/exonuclease/phosphatase"/>
    <property type="match status" value="1"/>
</dbReference>
<comment type="caution">
    <text evidence="1">The sequence shown here is derived from an EMBL/GenBank/DDBJ whole genome shotgun (WGS) entry which is preliminary data.</text>
</comment>
<organism evidence="1 2">
    <name type="scientific">Gossypium australe</name>
    <dbReference type="NCBI Taxonomy" id="47621"/>
    <lineage>
        <taxon>Eukaryota</taxon>
        <taxon>Viridiplantae</taxon>
        <taxon>Streptophyta</taxon>
        <taxon>Embryophyta</taxon>
        <taxon>Tracheophyta</taxon>
        <taxon>Spermatophyta</taxon>
        <taxon>Magnoliopsida</taxon>
        <taxon>eudicotyledons</taxon>
        <taxon>Gunneridae</taxon>
        <taxon>Pentapetalae</taxon>
        <taxon>rosids</taxon>
        <taxon>malvids</taxon>
        <taxon>Malvales</taxon>
        <taxon>Malvaceae</taxon>
        <taxon>Malvoideae</taxon>
        <taxon>Gossypium</taxon>
    </lineage>
</organism>
<dbReference type="PANTHER" id="PTHR33710:SF62">
    <property type="entry name" value="DUF4283 DOMAIN PROTEIN"/>
    <property type="match status" value="1"/>
</dbReference>
<reference evidence="2" key="1">
    <citation type="journal article" date="2019" name="Plant Biotechnol. J.">
        <title>Genome sequencing of the Australian wild diploid species Gossypium australe highlights disease resistance and delayed gland morphogenesis.</title>
        <authorList>
            <person name="Cai Y."/>
            <person name="Cai X."/>
            <person name="Wang Q."/>
            <person name="Wang P."/>
            <person name="Zhang Y."/>
            <person name="Cai C."/>
            <person name="Xu Y."/>
            <person name="Wang K."/>
            <person name="Zhou Z."/>
            <person name="Wang C."/>
            <person name="Geng S."/>
            <person name="Li B."/>
            <person name="Dong Q."/>
            <person name="Hou Y."/>
            <person name="Wang H."/>
            <person name="Ai P."/>
            <person name="Liu Z."/>
            <person name="Yi F."/>
            <person name="Sun M."/>
            <person name="An G."/>
            <person name="Cheng J."/>
            <person name="Zhang Y."/>
            <person name="Shi Q."/>
            <person name="Xie Y."/>
            <person name="Shi X."/>
            <person name="Chang Y."/>
            <person name="Huang F."/>
            <person name="Chen Y."/>
            <person name="Hong S."/>
            <person name="Mi L."/>
            <person name="Sun Q."/>
            <person name="Zhang L."/>
            <person name="Zhou B."/>
            <person name="Peng R."/>
            <person name="Zhang X."/>
            <person name="Liu F."/>
        </authorList>
    </citation>
    <scope>NUCLEOTIDE SEQUENCE [LARGE SCALE GENOMIC DNA]</scope>
    <source>
        <strain evidence="2">cv. PA1801</strain>
    </source>
</reference>
<protein>
    <submittedName>
        <fullName evidence="1">Reverse transcriptase</fullName>
    </submittedName>
</protein>
<dbReference type="Proteomes" id="UP000325315">
    <property type="component" value="Unassembled WGS sequence"/>
</dbReference>
<evidence type="ECO:0000313" key="2">
    <source>
        <dbReference type="Proteomes" id="UP000325315"/>
    </source>
</evidence>
<proteinExistence type="predicted"/>
<dbReference type="PANTHER" id="PTHR33710">
    <property type="entry name" value="BNAC02G09200D PROTEIN"/>
    <property type="match status" value="1"/>
</dbReference>
<keyword evidence="2" id="KW-1185">Reference proteome</keyword>
<name>A0A5B6X3Y7_9ROSI</name>
<keyword evidence="1" id="KW-0548">Nucleotidyltransferase</keyword>
<dbReference type="GO" id="GO:0003964">
    <property type="term" value="F:RNA-directed DNA polymerase activity"/>
    <property type="evidence" value="ECO:0007669"/>
    <property type="project" value="UniProtKB-KW"/>
</dbReference>
<dbReference type="InterPro" id="IPR036691">
    <property type="entry name" value="Endo/exonu/phosph_ase_sf"/>
</dbReference>
<evidence type="ECO:0000313" key="1">
    <source>
        <dbReference type="EMBL" id="KAA3487994.1"/>
    </source>
</evidence>
<keyword evidence="1" id="KW-0808">Transferase</keyword>
<gene>
    <name evidence="1" type="ORF">EPI10_031783</name>
</gene>